<organism evidence="1 2">
    <name type="scientific">Nostoc commune NIES-4072</name>
    <dbReference type="NCBI Taxonomy" id="2005467"/>
    <lineage>
        <taxon>Bacteria</taxon>
        <taxon>Bacillati</taxon>
        <taxon>Cyanobacteriota</taxon>
        <taxon>Cyanophyceae</taxon>
        <taxon>Nostocales</taxon>
        <taxon>Nostocaceae</taxon>
        <taxon>Nostoc</taxon>
    </lineage>
</organism>
<keyword evidence="2" id="KW-1185">Reference proteome</keyword>
<evidence type="ECO:0000313" key="1">
    <source>
        <dbReference type="EMBL" id="GBG19679.1"/>
    </source>
</evidence>
<dbReference type="RefSeq" id="WP_146195828.1">
    <property type="nucleotide sequence ID" value="NZ_BDUD01000001.1"/>
</dbReference>
<protein>
    <submittedName>
        <fullName evidence="1">Uncharacterized protein</fullName>
    </submittedName>
</protein>
<dbReference type="EMBL" id="BDUD01000001">
    <property type="protein sequence ID" value="GBG19679.1"/>
    <property type="molecule type" value="Genomic_DNA"/>
</dbReference>
<reference evidence="1 2" key="1">
    <citation type="submission" date="2017-06" db="EMBL/GenBank/DDBJ databases">
        <title>Genome sequencing of cyanobaciteial culture collection at National Institute for Environmental Studies (NIES).</title>
        <authorList>
            <person name="Hirose Y."/>
            <person name="Shimura Y."/>
            <person name="Fujisawa T."/>
            <person name="Nakamura Y."/>
            <person name="Kawachi M."/>
        </authorList>
    </citation>
    <scope>NUCLEOTIDE SEQUENCE [LARGE SCALE GENOMIC DNA]</scope>
    <source>
        <strain evidence="1 2">NIES-4072</strain>
    </source>
</reference>
<comment type="caution">
    <text evidence="1">The sequence shown here is derived from an EMBL/GenBank/DDBJ whole genome shotgun (WGS) entry which is preliminary data.</text>
</comment>
<dbReference type="AlphaFoldDB" id="A0A2R5FNR0"/>
<dbReference type="Proteomes" id="UP000245124">
    <property type="component" value="Unassembled WGS sequence"/>
</dbReference>
<name>A0A2R5FNR0_NOSCO</name>
<accession>A0A2R5FNR0</accession>
<dbReference type="OrthoDB" id="9989706at2"/>
<evidence type="ECO:0000313" key="2">
    <source>
        <dbReference type="Proteomes" id="UP000245124"/>
    </source>
</evidence>
<sequence>MALSVDAMALLVETIELSVDTMALLVDTIELSANTMALLVNTIELSVDAIALRPIEVSNINLLCKMQALTKGYGA</sequence>
<gene>
    <name evidence="1" type="ORF">NIES4072_33480</name>
</gene>
<proteinExistence type="predicted"/>